<name>A0A6M8SKV9_9NEIS</name>
<accession>A0A8G1M097</accession>
<dbReference type="PANTHER" id="PTHR38598">
    <property type="entry name" value="INNER MEMBRANE PROTEIN YJCH"/>
    <property type="match status" value="1"/>
</dbReference>
<evidence type="ECO:0000313" key="2">
    <source>
        <dbReference type="Proteomes" id="UP000504844"/>
    </source>
</evidence>
<dbReference type="EMBL" id="CP054143">
    <property type="protein sequence ID" value="QKJ65755.1"/>
    <property type="molecule type" value="Genomic_DNA"/>
</dbReference>
<accession>A0A6M8SKV9</accession>
<gene>
    <name evidence="1" type="ORF">HQN60_02880</name>
</gene>
<dbReference type="KEGG" id="dee:HQN60_02880"/>
<sequence>MQDHTIERIQQNPKFQELVRKKSGLSWLLSFVMLVIYYGFILVIAFSPATLGQSLSGGVTTIGIPIGIMIILSVFVITGIYVRRANTEFDQLTREVVEDAKK</sequence>
<proteinExistence type="predicted"/>
<dbReference type="Proteomes" id="UP000504844">
    <property type="component" value="Chromosome"/>
</dbReference>
<organism evidence="1 2">
    <name type="scientific">Deefgea piscis</name>
    <dbReference type="NCBI Taxonomy" id="2739061"/>
    <lineage>
        <taxon>Bacteria</taxon>
        <taxon>Pseudomonadati</taxon>
        <taxon>Pseudomonadota</taxon>
        <taxon>Betaproteobacteria</taxon>
        <taxon>Neisseriales</taxon>
        <taxon>Chitinibacteraceae</taxon>
        <taxon>Deefgea</taxon>
    </lineage>
</organism>
<evidence type="ECO:0000313" key="1">
    <source>
        <dbReference type="EMBL" id="QKJ65755.1"/>
    </source>
</evidence>
<dbReference type="InterPro" id="IPR052959">
    <property type="entry name" value="Inner_membrane_assoc"/>
</dbReference>
<dbReference type="PANTHER" id="PTHR38598:SF1">
    <property type="entry name" value="INNER MEMBRANE PROTEIN YJCH"/>
    <property type="match status" value="1"/>
</dbReference>
<dbReference type="Pfam" id="PF04341">
    <property type="entry name" value="DUF485"/>
    <property type="match status" value="1"/>
</dbReference>
<dbReference type="RefSeq" id="WP_173532263.1">
    <property type="nucleotide sequence ID" value="NZ_CP054143.1"/>
</dbReference>
<keyword evidence="2" id="KW-1185">Reference proteome</keyword>
<dbReference type="AlphaFoldDB" id="A0A6M8SKV9"/>
<dbReference type="GO" id="GO:0005886">
    <property type="term" value="C:plasma membrane"/>
    <property type="evidence" value="ECO:0007669"/>
    <property type="project" value="TreeGrafter"/>
</dbReference>
<reference evidence="1 2" key="1">
    <citation type="submission" date="2020-05" db="EMBL/GenBank/DDBJ databases">
        <title>Complete genome sequence of Deefgea sp. D17.</title>
        <authorList>
            <person name="Bae J.-W."/>
            <person name="Han J.E."/>
        </authorList>
    </citation>
    <scope>NUCLEOTIDE SEQUENCE [LARGE SCALE GENOMIC DNA]</scope>
    <source>
        <strain evidence="1 2">D17</strain>
    </source>
</reference>
<protein>
    <submittedName>
        <fullName evidence="1">DUF485 domain-containing protein</fullName>
    </submittedName>
</protein>
<dbReference type="InterPro" id="IPR007436">
    <property type="entry name" value="DUF485"/>
</dbReference>